<proteinExistence type="predicted"/>
<dbReference type="InterPro" id="IPR008947">
    <property type="entry name" value="PLipase_C/P1_nuclease_dom_sf"/>
</dbReference>
<dbReference type="AlphaFoldDB" id="A0A2A4G4E8"/>
<keyword evidence="5" id="KW-1015">Disulfide bond</keyword>
<evidence type="ECO:0000313" key="7">
    <source>
        <dbReference type="EMBL" id="PCE63537.1"/>
    </source>
</evidence>
<dbReference type="Pfam" id="PF02265">
    <property type="entry name" value="S1-P1_nuclease"/>
    <property type="match status" value="1"/>
</dbReference>
<dbReference type="InterPro" id="IPR003154">
    <property type="entry name" value="S1/P1nuclease"/>
</dbReference>
<dbReference type="SUPFAM" id="SSF48537">
    <property type="entry name" value="Phospholipase C/P1 nuclease"/>
    <property type="match status" value="1"/>
</dbReference>
<dbReference type="PANTHER" id="PTHR33146:SF26">
    <property type="entry name" value="ENDONUCLEASE 4"/>
    <property type="match status" value="1"/>
</dbReference>
<dbReference type="GO" id="GO:0046872">
    <property type="term" value="F:metal ion binding"/>
    <property type="evidence" value="ECO:0007669"/>
    <property type="project" value="UniProtKB-KW"/>
</dbReference>
<keyword evidence="6" id="KW-0325">Glycoprotein</keyword>
<dbReference type="PANTHER" id="PTHR33146">
    <property type="entry name" value="ENDONUCLEASE 4"/>
    <property type="match status" value="1"/>
</dbReference>
<dbReference type="Proteomes" id="UP000219559">
    <property type="component" value="Unassembled WGS sequence"/>
</dbReference>
<keyword evidence="2" id="KW-0479">Metal-binding</keyword>
<evidence type="ECO:0000256" key="5">
    <source>
        <dbReference type="ARBA" id="ARBA00023157"/>
    </source>
</evidence>
<name>A0A2A4G4E8_9FLAO</name>
<reference evidence="7 8" key="1">
    <citation type="submission" date="2017-04" db="EMBL/GenBank/DDBJ databases">
        <title>A new member of the family Flavobacteriaceae isolated from ascidians.</title>
        <authorList>
            <person name="Chen L."/>
        </authorList>
    </citation>
    <scope>NUCLEOTIDE SEQUENCE [LARGE SCALE GENOMIC DNA]</scope>
    <source>
        <strain evidence="7 8">HQA918</strain>
    </source>
</reference>
<gene>
    <name evidence="7" type="ORF">B7P33_15165</name>
</gene>
<evidence type="ECO:0000313" key="8">
    <source>
        <dbReference type="Proteomes" id="UP000219559"/>
    </source>
</evidence>
<keyword evidence="8" id="KW-1185">Reference proteome</keyword>
<accession>A0A2A4G4E8</accession>
<keyword evidence="3" id="KW-0255">Endonuclease</keyword>
<keyword evidence="4" id="KW-0378">Hydrolase</keyword>
<dbReference type="EMBL" id="NBWU01000005">
    <property type="protein sequence ID" value="PCE63537.1"/>
    <property type="molecule type" value="Genomic_DNA"/>
</dbReference>
<evidence type="ECO:0000256" key="3">
    <source>
        <dbReference type="ARBA" id="ARBA00022759"/>
    </source>
</evidence>
<dbReference type="Gene3D" id="1.10.575.10">
    <property type="entry name" value="P1 Nuclease"/>
    <property type="match status" value="1"/>
</dbReference>
<protein>
    <submittedName>
        <fullName evidence="7">S1/P1 Nuclease</fullName>
    </submittedName>
</protein>
<dbReference type="GO" id="GO:0016788">
    <property type="term" value="F:hydrolase activity, acting on ester bonds"/>
    <property type="evidence" value="ECO:0007669"/>
    <property type="project" value="InterPro"/>
</dbReference>
<evidence type="ECO:0000256" key="4">
    <source>
        <dbReference type="ARBA" id="ARBA00022801"/>
    </source>
</evidence>
<keyword evidence="1" id="KW-0540">Nuclease</keyword>
<dbReference type="GO" id="GO:0003676">
    <property type="term" value="F:nucleic acid binding"/>
    <property type="evidence" value="ECO:0007669"/>
    <property type="project" value="InterPro"/>
</dbReference>
<organism evidence="7 8">
    <name type="scientific">Sediminicola luteus</name>
    <dbReference type="NCBI Taxonomy" id="319238"/>
    <lineage>
        <taxon>Bacteria</taxon>
        <taxon>Pseudomonadati</taxon>
        <taxon>Bacteroidota</taxon>
        <taxon>Flavobacteriia</taxon>
        <taxon>Flavobacteriales</taxon>
        <taxon>Flavobacteriaceae</taxon>
        <taxon>Sediminicola</taxon>
    </lineage>
</organism>
<dbReference type="GO" id="GO:0004519">
    <property type="term" value="F:endonuclease activity"/>
    <property type="evidence" value="ECO:0007669"/>
    <property type="project" value="UniProtKB-KW"/>
</dbReference>
<dbReference type="GO" id="GO:0006308">
    <property type="term" value="P:DNA catabolic process"/>
    <property type="evidence" value="ECO:0007669"/>
    <property type="project" value="InterPro"/>
</dbReference>
<evidence type="ECO:0000256" key="2">
    <source>
        <dbReference type="ARBA" id="ARBA00022723"/>
    </source>
</evidence>
<dbReference type="OrthoDB" id="267579at2"/>
<dbReference type="RefSeq" id="WP_097443489.1">
    <property type="nucleotide sequence ID" value="NZ_NBWU01000005.1"/>
</dbReference>
<evidence type="ECO:0000256" key="1">
    <source>
        <dbReference type="ARBA" id="ARBA00022722"/>
    </source>
</evidence>
<dbReference type="CDD" id="cd11010">
    <property type="entry name" value="S1-P1_nuclease"/>
    <property type="match status" value="1"/>
</dbReference>
<sequence length="256" mass="29671">MFRFCVLLVLGVQLVCANEGKWSKTGHRVIGEVAQQYLKGKTKRAIAELLDGQDLAFVSNYADEIKADRAYKEFYAWHYVNLRKGERYEDTDKNPQGDLMKGIEYCVQVLKDENASKKDKAFYLKMLVHFIGDLHQPMHVGRPDDKGGNTIQLQWHGRGSNLHKVWDTNMIDGVGLSYTEWTDTYPKLKKKEREKLQAGTIYDWMYESRDLADTIYDSVNVGEKIGYRYSYDFLPIVRDQLHKGGLRLAKLLNDIF</sequence>
<evidence type="ECO:0000256" key="6">
    <source>
        <dbReference type="ARBA" id="ARBA00023180"/>
    </source>
</evidence>
<comment type="caution">
    <text evidence="7">The sequence shown here is derived from an EMBL/GenBank/DDBJ whole genome shotgun (WGS) entry which is preliminary data.</text>
</comment>